<evidence type="ECO:0000313" key="16">
    <source>
        <dbReference type="Proteomes" id="UP000217944"/>
    </source>
</evidence>
<proteinExistence type="inferred from homology"/>
<evidence type="ECO:0000256" key="7">
    <source>
        <dbReference type="ARBA" id="ARBA00022722"/>
    </source>
</evidence>
<protein>
    <recommendedName>
        <fullName evidence="13">Ribonuclease</fullName>
        <ecNumber evidence="13">3.1.26.4</ecNumber>
    </recommendedName>
</protein>
<evidence type="ECO:0000256" key="8">
    <source>
        <dbReference type="ARBA" id="ARBA00022723"/>
    </source>
</evidence>
<dbReference type="InterPro" id="IPR001352">
    <property type="entry name" value="RNase_HII/HIII"/>
</dbReference>
<keyword evidence="8 12" id="KW-0479">Metal-binding</keyword>
<dbReference type="GO" id="GO:0032299">
    <property type="term" value="C:ribonuclease H2 complex"/>
    <property type="evidence" value="ECO:0007669"/>
    <property type="project" value="TreeGrafter"/>
</dbReference>
<dbReference type="CDD" id="cd07182">
    <property type="entry name" value="RNase_HII_bacteria_HII_like"/>
    <property type="match status" value="1"/>
</dbReference>
<evidence type="ECO:0000259" key="14">
    <source>
        <dbReference type="PROSITE" id="PS51975"/>
    </source>
</evidence>
<feature type="binding site" evidence="12">
    <location>
        <position position="114"/>
    </location>
    <ligand>
        <name>a divalent metal cation</name>
        <dbReference type="ChEBI" id="CHEBI:60240"/>
    </ligand>
</feature>
<feature type="domain" description="RNase H type-2" evidence="14">
    <location>
        <begin position="3"/>
        <end position="202"/>
    </location>
</feature>
<evidence type="ECO:0000256" key="10">
    <source>
        <dbReference type="ARBA" id="ARBA00022801"/>
    </source>
</evidence>
<dbReference type="GO" id="GO:0003723">
    <property type="term" value="F:RNA binding"/>
    <property type="evidence" value="ECO:0007669"/>
    <property type="project" value="UniProtKB-UniRule"/>
</dbReference>
<evidence type="ECO:0000256" key="13">
    <source>
        <dbReference type="RuleBase" id="RU003515"/>
    </source>
</evidence>
<dbReference type="Proteomes" id="UP000217944">
    <property type="component" value="Unassembled WGS sequence"/>
</dbReference>
<comment type="caution">
    <text evidence="15">The sequence shown here is derived from an EMBL/GenBank/DDBJ whole genome shotgun (WGS) entry which is preliminary data.</text>
</comment>
<comment type="catalytic activity">
    <reaction evidence="1 12 13">
        <text>Endonucleolytic cleavage to 5'-phosphomonoester.</text>
        <dbReference type="EC" id="3.1.26.4"/>
    </reaction>
</comment>
<comment type="cofactor">
    <cofactor evidence="2">
        <name>Mg(2+)</name>
        <dbReference type="ChEBI" id="CHEBI:18420"/>
    </cofactor>
</comment>
<evidence type="ECO:0000313" key="15">
    <source>
        <dbReference type="EMBL" id="GAX86714.1"/>
    </source>
</evidence>
<dbReference type="AlphaFoldDB" id="A0A292YBK2"/>
<evidence type="ECO:0000256" key="12">
    <source>
        <dbReference type="PROSITE-ProRule" id="PRU01319"/>
    </source>
</evidence>
<dbReference type="InterPro" id="IPR036397">
    <property type="entry name" value="RNaseH_sf"/>
</dbReference>
<comment type="similarity">
    <text evidence="5 13">Belongs to the RNase HII family.</text>
</comment>
<evidence type="ECO:0000256" key="2">
    <source>
        <dbReference type="ARBA" id="ARBA00001946"/>
    </source>
</evidence>
<sequence length="202" mass="23213">MAMEICGIDEAGRGPIAGPLVVAGCMFKWKMDNGKLKIKNEKIDIENILEEIKDSKRLNAIKREKLFEIIKEICIYHIVWVDNKTIDKKGLSFAINYSLKEIKNNIKAKKYLFDGNSSFGVDGIETIIKGDSKIKEIAAASILAKVSRDQYMIEISDKYPEYNFKKHKGYITKEHIEEIKKYGFSDIHRISYKLKALEPTLF</sequence>
<gene>
    <name evidence="15" type="ORF">LNAT_P0009</name>
</gene>
<comment type="subcellular location">
    <subcellularLocation>
        <location evidence="4">Cytoplasm</location>
    </subcellularLocation>
</comment>
<keyword evidence="11" id="KW-0464">Manganese</keyword>
<dbReference type="NCBIfam" id="NF000595">
    <property type="entry name" value="PRK00015.1-3"/>
    <property type="match status" value="1"/>
</dbReference>
<keyword evidence="16" id="KW-1185">Reference proteome</keyword>
<dbReference type="Gene3D" id="3.30.420.10">
    <property type="entry name" value="Ribonuclease H-like superfamily/Ribonuclease H"/>
    <property type="match status" value="1"/>
</dbReference>
<dbReference type="InterPro" id="IPR024567">
    <property type="entry name" value="RNase_HII/HIII_dom"/>
</dbReference>
<dbReference type="EC" id="3.1.26.4" evidence="13"/>
<dbReference type="InterPro" id="IPR012337">
    <property type="entry name" value="RNaseH-like_sf"/>
</dbReference>
<keyword evidence="10 12" id="KW-0378">Hydrolase</keyword>
<evidence type="ECO:0000256" key="9">
    <source>
        <dbReference type="ARBA" id="ARBA00022759"/>
    </source>
</evidence>
<dbReference type="PANTHER" id="PTHR10954">
    <property type="entry name" value="RIBONUCLEASE H2 SUBUNIT A"/>
    <property type="match status" value="1"/>
</dbReference>
<dbReference type="GO" id="GO:0005737">
    <property type="term" value="C:cytoplasm"/>
    <property type="evidence" value="ECO:0007669"/>
    <property type="project" value="UniProtKB-SubCell"/>
</dbReference>
<dbReference type="InterPro" id="IPR022898">
    <property type="entry name" value="RNase_HII"/>
</dbReference>
<keyword evidence="7 12" id="KW-0540">Nuclease</keyword>
<dbReference type="PANTHER" id="PTHR10954:SF18">
    <property type="entry name" value="RIBONUCLEASE HII"/>
    <property type="match status" value="1"/>
</dbReference>
<dbReference type="GO" id="GO:0046872">
    <property type="term" value="F:metal ion binding"/>
    <property type="evidence" value="ECO:0007669"/>
    <property type="project" value="UniProtKB-KW"/>
</dbReference>
<organism evidence="15 16">
    <name type="scientific">Lebetimonas natsushimae</name>
    <dbReference type="NCBI Taxonomy" id="1936991"/>
    <lineage>
        <taxon>Bacteria</taxon>
        <taxon>Pseudomonadati</taxon>
        <taxon>Campylobacterota</taxon>
        <taxon>Epsilonproteobacteria</taxon>
        <taxon>Nautiliales</taxon>
        <taxon>Nautiliaceae</taxon>
        <taxon>Lebetimonas</taxon>
    </lineage>
</organism>
<dbReference type="GO" id="GO:0043137">
    <property type="term" value="P:DNA replication, removal of RNA primer"/>
    <property type="evidence" value="ECO:0007669"/>
    <property type="project" value="TreeGrafter"/>
</dbReference>
<evidence type="ECO:0000256" key="5">
    <source>
        <dbReference type="ARBA" id="ARBA00007383"/>
    </source>
</evidence>
<feature type="binding site" evidence="12">
    <location>
        <position position="9"/>
    </location>
    <ligand>
        <name>a divalent metal cation</name>
        <dbReference type="ChEBI" id="CHEBI:60240"/>
    </ligand>
</feature>
<dbReference type="EMBL" id="BDME01000001">
    <property type="protein sequence ID" value="GAX86714.1"/>
    <property type="molecule type" value="Genomic_DNA"/>
</dbReference>
<keyword evidence="6" id="KW-0963">Cytoplasm</keyword>
<dbReference type="SUPFAM" id="SSF53098">
    <property type="entry name" value="Ribonuclease H-like"/>
    <property type="match status" value="1"/>
</dbReference>
<comment type="cofactor">
    <cofactor evidence="12">
        <name>Mn(2+)</name>
        <dbReference type="ChEBI" id="CHEBI:29035"/>
    </cofactor>
    <cofactor evidence="12">
        <name>Mg(2+)</name>
        <dbReference type="ChEBI" id="CHEBI:18420"/>
    </cofactor>
    <text evidence="12">Manganese or magnesium. Binds 1 divalent metal ion per monomer in the absence of substrate. May bind a second metal ion after substrate binding.</text>
</comment>
<name>A0A292YBK2_9BACT</name>
<evidence type="ECO:0000256" key="6">
    <source>
        <dbReference type="ARBA" id="ARBA00022490"/>
    </source>
</evidence>
<evidence type="ECO:0000256" key="1">
    <source>
        <dbReference type="ARBA" id="ARBA00000077"/>
    </source>
</evidence>
<evidence type="ECO:0000256" key="3">
    <source>
        <dbReference type="ARBA" id="ARBA00004065"/>
    </source>
</evidence>
<evidence type="ECO:0000256" key="4">
    <source>
        <dbReference type="ARBA" id="ARBA00004496"/>
    </source>
</evidence>
<dbReference type="GO" id="GO:0004523">
    <property type="term" value="F:RNA-DNA hybrid ribonuclease activity"/>
    <property type="evidence" value="ECO:0007669"/>
    <property type="project" value="UniProtKB-UniRule"/>
</dbReference>
<reference evidence="15 16" key="1">
    <citation type="journal article" date="2017" name="Syst. Appl. Microbiol.">
        <title>Lebetimonas natsushimae sp. nov., a novel strictly anaerobic, moderately thermophilic chemoautotroph isolated from a deep-sea hydrothermal vent polychaete nest in the Mid-Okinawa Trough.</title>
        <authorList>
            <person name="Nagata R."/>
            <person name="Takaki Y."/>
            <person name="Tame A."/>
            <person name="Nunoura T."/>
            <person name="Muto H."/>
            <person name="Mino S."/>
            <person name="Sawayama S."/>
            <person name="Takai K."/>
            <person name="Nakagawa S."/>
        </authorList>
    </citation>
    <scope>NUCLEOTIDE SEQUENCE [LARGE SCALE GENOMIC DNA]</scope>
    <source>
        <strain evidence="15 16">HS1857</strain>
    </source>
</reference>
<keyword evidence="9 12" id="KW-0255">Endonuclease</keyword>
<comment type="function">
    <text evidence="3 13">Endonuclease that specifically degrades the RNA of RNA-DNA hybrids.</text>
</comment>
<accession>A0A292YBK2</accession>
<evidence type="ECO:0000256" key="11">
    <source>
        <dbReference type="ARBA" id="ARBA00023211"/>
    </source>
</evidence>
<dbReference type="Pfam" id="PF01351">
    <property type="entry name" value="RNase_HII"/>
    <property type="match status" value="1"/>
</dbReference>
<dbReference type="GO" id="GO:0006298">
    <property type="term" value="P:mismatch repair"/>
    <property type="evidence" value="ECO:0007669"/>
    <property type="project" value="TreeGrafter"/>
</dbReference>
<dbReference type="PROSITE" id="PS51975">
    <property type="entry name" value="RNASE_H_2"/>
    <property type="match status" value="1"/>
</dbReference>
<feature type="binding site" evidence="12">
    <location>
        <position position="10"/>
    </location>
    <ligand>
        <name>a divalent metal cation</name>
        <dbReference type="ChEBI" id="CHEBI:60240"/>
    </ligand>
</feature>